<dbReference type="PANTHER" id="PTHR11082">
    <property type="entry name" value="TRNA-DIHYDROURIDINE SYNTHASE"/>
    <property type="match status" value="1"/>
</dbReference>
<dbReference type="Proteomes" id="UP000229893">
    <property type="component" value="Unassembled WGS sequence"/>
</dbReference>
<evidence type="ECO:0000256" key="1">
    <source>
        <dbReference type="ARBA" id="ARBA00002790"/>
    </source>
</evidence>
<protein>
    <recommendedName>
        <fullName evidence="11">tRNA-dihydrouridine synthase</fullName>
        <ecNumber evidence="11">1.3.1.-</ecNumber>
    </recommendedName>
</protein>
<evidence type="ECO:0000256" key="9">
    <source>
        <dbReference type="ARBA" id="ARBA00048205"/>
    </source>
</evidence>
<evidence type="ECO:0000256" key="7">
    <source>
        <dbReference type="ARBA" id="ARBA00022884"/>
    </source>
</evidence>
<feature type="binding site" evidence="13">
    <location>
        <position position="143"/>
    </location>
    <ligand>
        <name>FMN</name>
        <dbReference type="ChEBI" id="CHEBI:58210"/>
    </ligand>
</feature>
<accession>A0A2H0N6W2</accession>
<comment type="similarity">
    <text evidence="11">Belongs to the dus family.</text>
</comment>
<keyword evidence="4 11" id="KW-0288">FMN</keyword>
<keyword evidence="3 11" id="KW-0285">Flavoprotein</keyword>
<comment type="caution">
    <text evidence="15">The sequence shown here is derived from an EMBL/GenBank/DDBJ whole genome shotgun (WGS) entry which is preliminary data.</text>
</comment>
<dbReference type="Pfam" id="PF01207">
    <property type="entry name" value="Dus"/>
    <property type="match status" value="1"/>
</dbReference>
<comment type="catalytic activity">
    <reaction evidence="10">
        <text>a 5,6-dihydrouridine in tRNA + NAD(+) = a uridine in tRNA + NADH + H(+)</text>
        <dbReference type="Rhea" id="RHEA:54452"/>
        <dbReference type="Rhea" id="RHEA-COMP:13339"/>
        <dbReference type="Rhea" id="RHEA-COMP:13887"/>
        <dbReference type="ChEBI" id="CHEBI:15378"/>
        <dbReference type="ChEBI" id="CHEBI:57540"/>
        <dbReference type="ChEBI" id="CHEBI:57945"/>
        <dbReference type="ChEBI" id="CHEBI:65315"/>
        <dbReference type="ChEBI" id="CHEBI:74443"/>
    </reaction>
</comment>
<evidence type="ECO:0000256" key="3">
    <source>
        <dbReference type="ARBA" id="ARBA00022630"/>
    </source>
</evidence>
<proteinExistence type="inferred from homology"/>
<dbReference type="GO" id="GO:0050660">
    <property type="term" value="F:flavin adenine dinucleotide binding"/>
    <property type="evidence" value="ECO:0007669"/>
    <property type="project" value="InterPro"/>
</dbReference>
<dbReference type="SUPFAM" id="SSF51395">
    <property type="entry name" value="FMN-linked oxidoreductases"/>
    <property type="match status" value="1"/>
</dbReference>
<sequence length="315" mass="35512">MLNIWQKLKKPIIALAPMEEVTDSAFRQIIIEKGRPDILFTWFVSTDGLISEGKERVIKDLYFDKKEHPIIAQIFGNNPDNFYKTAKLLKKMKFDGIDINMGCPVKKVIKQGVCSALIDKPELAKEIILATKKGAGGLPVSVKTRLGTNKNTIDKWISTLIEVEPAAITLHGRTSKEMSKVPNNFEEIGRVAQIIKAKNPHIIFLGNGDIKSVEEGKEIAKKYNLDGVMLGHAIFGNPWLFSKHKKEDLPFNEIAKTLIKHTKLFAKLHSHRNFNIMKKHFASYIEGFAGAKELRAKLMTAKNSKDVEKILKNLI</sequence>
<feature type="binding site" evidence="13">
    <location>
        <position position="171"/>
    </location>
    <ligand>
        <name>FMN</name>
        <dbReference type="ChEBI" id="CHEBI:58210"/>
    </ligand>
</feature>
<evidence type="ECO:0000256" key="6">
    <source>
        <dbReference type="ARBA" id="ARBA00022857"/>
    </source>
</evidence>
<evidence type="ECO:0000313" key="15">
    <source>
        <dbReference type="EMBL" id="PIR04633.1"/>
    </source>
</evidence>
<evidence type="ECO:0000256" key="5">
    <source>
        <dbReference type="ARBA" id="ARBA00022694"/>
    </source>
</evidence>
<evidence type="ECO:0000256" key="13">
    <source>
        <dbReference type="PIRSR" id="PIRSR006621-2"/>
    </source>
</evidence>
<dbReference type="GO" id="GO:0017150">
    <property type="term" value="F:tRNA dihydrouridine synthase activity"/>
    <property type="evidence" value="ECO:0007669"/>
    <property type="project" value="InterPro"/>
</dbReference>
<dbReference type="PIRSF" id="PIRSF006621">
    <property type="entry name" value="Dus"/>
    <property type="match status" value="1"/>
</dbReference>
<dbReference type="GO" id="GO:0000049">
    <property type="term" value="F:tRNA binding"/>
    <property type="evidence" value="ECO:0007669"/>
    <property type="project" value="UniProtKB-KW"/>
</dbReference>
<dbReference type="InterPro" id="IPR001269">
    <property type="entry name" value="DUS_fam"/>
</dbReference>
<dbReference type="EC" id="1.3.1.-" evidence="11"/>
<keyword evidence="2" id="KW-0820">tRNA-binding</keyword>
<evidence type="ECO:0000256" key="11">
    <source>
        <dbReference type="PIRNR" id="PIRNR006621"/>
    </source>
</evidence>
<dbReference type="AlphaFoldDB" id="A0A2H0N6W2"/>
<feature type="active site" description="Proton donor" evidence="12">
    <location>
        <position position="103"/>
    </location>
</feature>
<dbReference type="InterPro" id="IPR024036">
    <property type="entry name" value="tRNA-dHydroUridine_Synthase_C"/>
</dbReference>
<dbReference type="InterPro" id="IPR035587">
    <property type="entry name" value="DUS-like_FMN-bd"/>
</dbReference>
<evidence type="ECO:0000256" key="2">
    <source>
        <dbReference type="ARBA" id="ARBA00022555"/>
    </source>
</evidence>
<evidence type="ECO:0000256" key="10">
    <source>
        <dbReference type="ARBA" id="ARBA00048802"/>
    </source>
</evidence>
<evidence type="ECO:0000313" key="16">
    <source>
        <dbReference type="Proteomes" id="UP000229893"/>
    </source>
</evidence>
<keyword evidence="6" id="KW-0521">NADP</keyword>
<dbReference type="PANTHER" id="PTHR11082:SF25">
    <property type="entry name" value="DUS-LIKE FMN-BINDING DOMAIN-CONTAINING PROTEIN"/>
    <property type="match status" value="1"/>
</dbReference>
<keyword evidence="5 11" id="KW-0819">tRNA processing</keyword>
<name>A0A2H0N6W2_9BACT</name>
<feature type="domain" description="DUS-like FMN-binding" evidence="14">
    <location>
        <begin position="15"/>
        <end position="310"/>
    </location>
</feature>
<gene>
    <name evidence="15" type="ORF">COV57_03575</name>
</gene>
<evidence type="ECO:0000256" key="12">
    <source>
        <dbReference type="PIRSR" id="PIRSR006621-1"/>
    </source>
</evidence>
<reference evidence="15 16" key="1">
    <citation type="submission" date="2017-09" db="EMBL/GenBank/DDBJ databases">
        <title>Depth-based differentiation of microbial function through sediment-hosted aquifers and enrichment of novel symbionts in the deep terrestrial subsurface.</title>
        <authorList>
            <person name="Probst A.J."/>
            <person name="Ladd B."/>
            <person name="Jarett J.K."/>
            <person name="Geller-Mcgrath D.E."/>
            <person name="Sieber C.M."/>
            <person name="Emerson J.B."/>
            <person name="Anantharaman K."/>
            <person name="Thomas B.C."/>
            <person name="Malmstrom R."/>
            <person name="Stieglmeier M."/>
            <person name="Klingl A."/>
            <person name="Woyke T."/>
            <person name="Ryan C.M."/>
            <person name="Banfield J.F."/>
        </authorList>
    </citation>
    <scope>NUCLEOTIDE SEQUENCE [LARGE SCALE GENOMIC DNA]</scope>
    <source>
        <strain evidence="15">CG11_big_fil_rev_8_21_14_0_20_35_14</strain>
    </source>
</reference>
<comment type="function">
    <text evidence="1 11">Catalyzes the synthesis of 5,6-dihydrouridine (D), a modified base found in the D-loop of most tRNAs, via the reduction of the C5-C6 double bond in target uridines.</text>
</comment>
<keyword evidence="8 11" id="KW-0560">Oxidoreductase</keyword>
<keyword evidence="7" id="KW-0694">RNA-binding</keyword>
<dbReference type="Gene3D" id="1.10.1200.80">
    <property type="entry name" value="Putative flavin oxidoreducatase, domain 2"/>
    <property type="match status" value="1"/>
</dbReference>
<feature type="binding site" evidence="13">
    <location>
        <position position="73"/>
    </location>
    <ligand>
        <name>FMN</name>
        <dbReference type="ChEBI" id="CHEBI:58210"/>
    </ligand>
</feature>
<evidence type="ECO:0000256" key="8">
    <source>
        <dbReference type="ARBA" id="ARBA00023002"/>
    </source>
</evidence>
<organism evidence="15 16">
    <name type="scientific">Candidatus Liptonbacteria bacterium CG11_big_fil_rev_8_21_14_0_20_35_14</name>
    <dbReference type="NCBI Taxonomy" id="1974634"/>
    <lineage>
        <taxon>Bacteria</taxon>
        <taxon>Candidatus Liptoniibacteriota</taxon>
    </lineage>
</organism>
<comment type="cofactor">
    <cofactor evidence="11 13">
        <name>FMN</name>
        <dbReference type="ChEBI" id="CHEBI:58210"/>
    </cofactor>
</comment>
<evidence type="ECO:0000256" key="4">
    <source>
        <dbReference type="ARBA" id="ARBA00022643"/>
    </source>
</evidence>
<comment type="catalytic activity">
    <reaction evidence="9">
        <text>a 5,6-dihydrouridine in tRNA + NADP(+) = a uridine in tRNA + NADPH + H(+)</text>
        <dbReference type="Rhea" id="RHEA:23624"/>
        <dbReference type="Rhea" id="RHEA-COMP:13339"/>
        <dbReference type="Rhea" id="RHEA-COMP:13887"/>
        <dbReference type="ChEBI" id="CHEBI:15378"/>
        <dbReference type="ChEBI" id="CHEBI:57783"/>
        <dbReference type="ChEBI" id="CHEBI:58349"/>
        <dbReference type="ChEBI" id="CHEBI:65315"/>
        <dbReference type="ChEBI" id="CHEBI:74443"/>
    </reaction>
</comment>
<dbReference type="CDD" id="cd02801">
    <property type="entry name" value="DUS_like_FMN"/>
    <property type="match status" value="1"/>
</dbReference>
<evidence type="ECO:0000259" key="14">
    <source>
        <dbReference type="Pfam" id="PF01207"/>
    </source>
</evidence>
<dbReference type="Gene3D" id="3.20.20.70">
    <property type="entry name" value="Aldolase class I"/>
    <property type="match status" value="1"/>
</dbReference>
<keyword evidence="13" id="KW-0547">Nucleotide-binding</keyword>
<dbReference type="InterPro" id="IPR013785">
    <property type="entry name" value="Aldolase_TIM"/>
</dbReference>
<dbReference type="EMBL" id="PCWO01000050">
    <property type="protein sequence ID" value="PIR04633.1"/>
    <property type="molecule type" value="Genomic_DNA"/>
</dbReference>